<dbReference type="PANTHER" id="PTHR14882:SF1">
    <property type="entry name" value="CCDC92 DOMAIN-CONTAINING PROTEIN"/>
    <property type="match status" value="1"/>
</dbReference>
<keyword evidence="1" id="KW-0175">Coiled coil</keyword>
<name>T2MCU9_HYDVU</name>
<dbReference type="OrthoDB" id="2155209at2759"/>
<dbReference type="AlphaFoldDB" id="T2MCU9"/>
<protein>
    <submittedName>
        <fullName evidence="4">Coiled-coil domain-containing protein 92</fullName>
    </submittedName>
</protein>
<dbReference type="EMBL" id="HAAD01003503">
    <property type="protein sequence ID" value="CDG69735.1"/>
    <property type="molecule type" value="mRNA"/>
</dbReference>
<evidence type="ECO:0000256" key="1">
    <source>
        <dbReference type="ARBA" id="ARBA00023054"/>
    </source>
</evidence>
<sequence length="597" mass="67380">MSSLNEKKYLQKIKSLQQSILFLQKEHSETLSGLYKEISKLQEQCSDLNFQLVQQQAQTNDESNKNITGQRIDESSKSIRRQANDDSSTNMQVQIYESSSAHTKSVKEQEKFSVQLESPDKRISLLEAQLKSKEQKFSCDLQNAQRIIASLQVELENKSSSIAYLTTQLNKFMNLQGNNVEFSKPTVCPSPPLATPIRRRSSRNKVLSPSASLDGFIHEHYSQEIVTDYVLQNSLPKNNRVKLSSSLISKHSIDDLPSWHYQKLSSKPRPSDYEDFISINQPNVVISKSNIQPLPPITTRSGKKLIEPTTNAKKVLRNRPKATASACGEVEQIIKYNLAEKSCSAHTKSVKEQEKFSVQLESPDKRISLLEAQLKSKEQKFSCDLQNAQRIIASLQVELENKSSSIAYLTTQLNKFMNLQGNNVEFSKPTVCPSPPLATPIRRRSSRNKVLSPSASLDGFIHEHYSQEIVTDYVLQNSLPKNNRVKLSSSLISKHSIDDLPSWHYQKLSSKPRPSDYEDFISINQPNVVISKSNIQPLPPITTRSGKKLIEPTTNAKKVLRNRPKATASACGEVEQIIKYNLAEKSCRNAKNSLMKH</sequence>
<organism evidence="4">
    <name type="scientific">Hydra vulgaris</name>
    <name type="common">Hydra</name>
    <name type="synonym">Hydra attenuata</name>
    <dbReference type="NCBI Taxonomy" id="6087"/>
    <lineage>
        <taxon>Eukaryota</taxon>
        <taxon>Metazoa</taxon>
        <taxon>Cnidaria</taxon>
        <taxon>Hydrozoa</taxon>
        <taxon>Hydroidolina</taxon>
        <taxon>Anthoathecata</taxon>
        <taxon>Aplanulata</taxon>
        <taxon>Hydridae</taxon>
        <taxon>Hydra</taxon>
    </lineage>
</organism>
<feature type="domain" description="CCDC92/74 N-terminal" evidence="3">
    <location>
        <begin position="11"/>
        <end position="64"/>
    </location>
</feature>
<proteinExistence type="evidence at transcript level"/>
<accession>T2MCU9</accession>
<feature type="compositionally biased region" description="Polar residues" evidence="2">
    <location>
        <begin position="56"/>
        <end position="69"/>
    </location>
</feature>
<evidence type="ECO:0000259" key="3">
    <source>
        <dbReference type="Pfam" id="PF14916"/>
    </source>
</evidence>
<reference evidence="4" key="1">
    <citation type="journal article" date="2013" name="Genome Biol. Evol.">
        <title>Punctuated emergences of genetic and phenotypic innovations in eumetazoan, bilaterian, euteleostome, and hominidae ancestors.</title>
        <authorList>
            <person name="Wenger Y."/>
            <person name="Galliot B."/>
        </authorList>
    </citation>
    <scope>NUCLEOTIDE SEQUENCE</scope>
    <source>
        <tissue evidence="4">Whole animals</tissue>
    </source>
</reference>
<evidence type="ECO:0000256" key="2">
    <source>
        <dbReference type="SAM" id="MobiDB-lite"/>
    </source>
</evidence>
<dbReference type="Pfam" id="PF14916">
    <property type="entry name" value="CCDC92"/>
    <property type="match status" value="1"/>
</dbReference>
<dbReference type="InterPro" id="IPR039496">
    <property type="entry name" value="CCDC92/74_N"/>
</dbReference>
<evidence type="ECO:0000313" key="4">
    <source>
        <dbReference type="EMBL" id="CDG69735.1"/>
    </source>
</evidence>
<gene>
    <name evidence="4" type="primary">CCDC92</name>
</gene>
<dbReference type="InterPro" id="IPR040370">
    <property type="entry name" value="CCDC74A/CCDC74B/CCDC92"/>
</dbReference>
<dbReference type="PANTHER" id="PTHR14882">
    <property type="entry name" value="COILED-COIL DOMAIN-CONTAINING 74A"/>
    <property type="match status" value="1"/>
</dbReference>
<feature type="region of interest" description="Disordered" evidence="2">
    <location>
        <begin position="56"/>
        <end position="89"/>
    </location>
</feature>